<dbReference type="InParanoid" id="G3GZS1"/>
<organism evidence="1 2">
    <name type="scientific">Cricetulus griseus</name>
    <name type="common">Chinese hamster</name>
    <name type="synonym">Cricetulus barabensis griseus</name>
    <dbReference type="NCBI Taxonomy" id="10029"/>
    <lineage>
        <taxon>Eukaryota</taxon>
        <taxon>Metazoa</taxon>
        <taxon>Chordata</taxon>
        <taxon>Craniata</taxon>
        <taxon>Vertebrata</taxon>
        <taxon>Euteleostomi</taxon>
        <taxon>Mammalia</taxon>
        <taxon>Eutheria</taxon>
        <taxon>Euarchontoglires</taxon>
        <taxon>Glires</taxon>
        <taxon>Rodentia</taxon>
        <taxon>Myomorpha</taxon>
        <taxon>Muroidea</taxon>
        <taxon>Cricetidae</taxon>
        <taxon>Cricetinae</taxon>
        <taxon>Cricetulus</taxon>
    </lineage>
</organism>
<protein>
    <submittedName>
        <fullName evidence="1">Uncharacterized protein</fullName>
    </submittedName>
</protein>
<evidence type="ECO:0000313" key="2">
    <source>
        <dbReference type="Proteomes" id="UP000001075"/>
    </source>
</evidence>
<dbReference type="Proteomes" id="UP000001075">
    <property type="component" value="Unassembled WGS sequence"/>
</dbReference>
<sequence length="53" mass="5426">MTTGDTVWVAAVGGHEGAWLGATWGQGSSGLEPGWLRLAVSSRTLVASRASLN</sequence>
<gene>
    <name evidence="1" type="ORF">I79_003368</name>
</gene>
<evidence type="ECO:0000313" key="1">
    <source>
        <dbReference type="EMBL" id="EGW00960.1"/>
    </source>
</evidence>
<accession>G3GZS1</accession>
<reference evidence="2" key="1">
    <citation type="journal article" date="2011" name="Nat. Biotechnol.">
        <title>The genomic sequence of the Chinese hamster ovary (CHO)-K1 cell line.</title>
        <authorList>
            <person name="Xu X."/>
            <person name="Nagarajan H."/>
            <person name="Lewis N.E."/>
            <person name="Pan S."/>
            <person name="Cai Z."/>
            <person name="Liu X."/>
            <person name="Chen W."/>
            <person name="Xie M."/>
            <person name="Wang W."/>
            <person name="Hammond S."/>
            <person name="Andersen M.R."/>
            <person name="Neff N."/>
            <person name="Passarelli B."/>
            <person name="Koh W."/>
            <person name="Fan H.C."/>
            <person name="Wang J."/>
            <person name="Gui Y."/>
            <person name="Lee K.H."/>
            <person name="Betenbaugh M.J."/>
            <person name="Quake S.R."/>
            <person name="Famili I."/>
            <person name="Palsson B.O."/>
            <person name="Wang J."/>
        </authorList>
    </citation>
    <scope>NUCLEOTIDE SEQUENCE [LARGE SCALE GENOMIC DNA]</scope>
    <source>
        <strain evidence="2">CHO K1 cell line</strain>
    </source>
</reference>
<dbReference type="AlphaFoldDB" id="G3GZS1"/>
<proteinExistence type="predicted"/>
<name>G3GZS1_CRIGR</name>
<dbReference type="EMBL" id="JH000082">
    <property type="protein sequence ID" value="EGW00960.1"/>
    <property type="molecule type" value="Genomic_DNA"/>
</dbReference>